<name>A0ABS0KXB6_9BACT</name>
<keyword evidence="4" id="KW-1185">Reference proteome</keyword>
<evidence type="ECO:0000259" key="2">
    <source>
        <dbReference type="Pfam" id="PF18962"/>
    </source>
</evidence>
<accession>A0ABS0KXB6</accession>
<dbReference type="NCBIfam" id="TIGR04183">
    <property type="entry name" value="Por_Secre_tail"/>
    <property type="match status" value="1"/>
</dbReference>
<sequence length="468" mass="52600">MRLPLLFVAAGLSIQSVVAQSAHHAAPHFPKAQLGTKALREQLRELPRTAVPVLPTTKRPTAKRQPQAPVVPYQGHAYNWEAGEDGAAGKWVDAAHVQYTYNANAQVTQEVYTDSITHENLSQTLNTYNAQGVQTESIQQDWDGKAWENYERTATTFDAQQMVTEEVTQEWSGTAWETYEGSKYENTYNAAKQLTSRVTKEYDGEAGAFINALRETYVLGTDGKPTQITFEEWADDAWEVSYRHTDIVWHDYTLGQARSYNFQELDKKDWVTTERFSATYTATGSVATTEYLEGENWIAYMRDTETRDEHGNLAELKLEDWNGDSWEYFYGIKNASRYNAAGNLIQQATQVVYPFFGLEEYTPLQMNTFTDFKEVALSSKARELAGRTSLYPNPATDAATLELPALRQAGMVRVEILNGVGQVLRTSTVRTQPGATRATLELSGLPAGVYLVRAHTPEGTVTKRLMHR</sequence>
<evidence type="ECO:0000313" key="3">
    <source>
        <dbReference type="EMBL" id="MBG8552502.1"/>
    </source>
</evidence>
<reference evidence="3 4" key="1">
    <citation type="submission" date="2020-11" db="EMBL/GenBank/DDBJ databases">
        <title>Hymenobacter sp.</title>
        <authorList>
            <person name="Kim M.K."/>
        </authorList>
    </citation>
    <scope>NUCLEOTIDE SEQUENCE [LARGE SCALE GENOMIC DNA]</scope>
    <source>
        <strain evidence="3 4">BT594</strain>
    </source>
</reference>
<proteinExistence type="predicted"/>
<dbReference type="InterPro" id="IPR026444">
    <property type="entry name" value="Secre_tail"/>
</dbReference>
<comment type="caution">
    <text evidence="3">The sequence shown here is derived from an EMBL/GenBank/DDBJ whole genome shotgun (WGS) entry which is preliminary data.</text>
</comment>
<evidence type="ECO:0000256" key="1">
    <source>
        <dbReference type="SAM" id="SignalP"/>
    </source>
</evidence>
<dbReference type="Pfam" id="PF18962">
    <property type="entry name" value="Por_Secre_tail"/>
    <property type="match status" value="1"/>
</dbReference>
<feature type="chain" id="PRO_5045047976" evidence="1">
    <location>
        <begin position="20"/>
        <end position="468"/>
    </location>
</feature>
<dbReference type="Proteomes" id="UP000601099">
    <property type="component" value="Unassembled WGS sequence"/>
</dbReference>
<dbReference type="Gene3D" id="2.40.128.720">
    <property type="match status" value="2"/>
</dbReference>
<evidence type="ECO:0000313" key="4">
    <source>
        <dbReference type="Proteomes" id="UP000601099"/>
    </source>
</evidence>
<protein>
    <submittedName>
        <fullName evidence="3">T9SS type A sorting domain-containing protein</fullName>
    </submittedName>
</protein>
<feature type="domain" description="Secretion system C-terminal sorting" evidence="2">
    <location>
        <begin position="390"/>
        <end position="465"/>
    </location>
</feature>
<dbReference type="RefSeq" id="WP_196953532.1">
    <property type="nucleotide sequence ID" value="NZ_JADWYK010000001.1"/>
</dbReference>
<dbReference type="EMBL" id="JADWYK010000001">
    <property type="protein sequence ID" value="MBG8552502.1"/>
    <property type="molecule type" value="Genomic_DNA"/>
</dbReference>
<organism evidence="3 4">
    <name type="scientific">Hymenobacter guriensis</name>
    <dbReference type="NCBI Taxonomy" id="2793065"/>
    <lineage>
        <taxon>Bacteria</taxon>
        <taxon>Pseudomonadati</taxon>
        <taxon>Bacteroidota</taxon>
        <taxon>Cytophagia</taxon>
        <taxon>Cytophagales</taxon>
        <taxon>Hymenobacteraceae</taxon>
        <taxon>Hymenobacter</taxon>
    </lineage>
</organism>
<feature type="signal peptide" evidence="1">
    <location>
        <begin position="1"/>
        <end position="19"/>
    </location>
</feature>
<keyword evidence="1" id="KW-0732">Signal</keyword>
<gene>
    <name evidence="3" type="ORF">I5L79_03040</name>
</gene>